<feature type="compositionally biased region" description="Low complexity" evidence="4">
    <location>
        <begin position="669"/>
        <end position="687"/>
    </location>
</feature>
<dbReference type="EMBL" id="JBEDNP010000001">
    <property type="protein sequence ID" value="MEQ3537286.1"/>
    <property type="molecule type" value="Genomic_DNA"/>
</dbReference>
<dbReference type="SUPFAM" id="SSF53067">
    <property type="entry name" value="Actin-like ATPase domain"/>
    <property type="match status" value="2"/>
</dbReference>
<feature type="compositionally biased region" description="Low complexity" evidence="4">
    <location>
        <begin position="636"/>
        <end position="647"/>
    </location>
</feature>
<dbReference type="RefSeq" id="WP_349302329.1">
    <property type="nucleotide sequence ID" value="NZ_JBEDNP010000001.1"/>
</dbReference>
<keyword evidence="3" id="KW-0143">Chaperone</keyword>
<dbReference type="PANTHER" id="PTHR42749">
    <property type="entry name" value="CELL SHAPE-DETERMINING PROTEIN MREB"/>
    <property type="match status" value="1"/>
</dbReference>
<evidence type="ECO:0000256" key="4">
    <source>
        <dbReference type="SAM" id="MobiDB-lite"/>
    </source>
</evidence>
<name>A0ABV1JNL0_9PSEU</name>
<dbReference type="InterPro" id="IPR013126">
    <property type="entry name" value="Hsp_70_fam"/>
</dbReference>
<feature type="region of interest" description="Disordered" evidence="4">
    <location>
        <begin position="391"/>
        <end position="426"/>
    </location>
</feature>
<dbReference type="Gene3D" id="3.90.640.10">
    <property type="entry name" value="Actin, Chain A, domain 4"/>
    <property type="match status" value="1"/>
</dbReference>
<proteinExistence type="predicted"/>
<evidence type="ECO:0000313" key="5">
    <source>
        <dbReference type="EMBL" id="MEQ3537286.1"/>
    </source>
</evidence>
<protein>
    <submittedName>
        <fullName evidence="5">Hsp70 family protein</fullName>
    </submittedName>
</protein>
<keyword evidence="2" id="KW-0067">ATP-binding</keyword>
<dbReference type="InterPro" id="IPR043129">
    <property type="entry name" value="ATPase_NBD"/>
</dbReference>
<feature type="compositionally biased region" description="Pro residues" evidence="4">
    <location>
        <begin position="603"/>
        <end position="618"/>
    </location>
</feature>
<evidence type="ECO:0000256" key="3">
    <source>
        <dbReference type="ARBA" id="ARBA00023186"/>
    </source>
</evidence>
<organism evidence="5 6">
    <name type="scientific">Pseudonocardia tropica</name>
    <dbReference type="NCBI Taxonomy" id="681289"/>
    <lineage>
        <taxon>Bacteria</taxon>
        <taxon>Bacillati</taxon>
        <taxon>Actinomycetota</taxon>
        <taxon>Actinomycetes</taxon>
        <taxon>Pseudonocardiales</taxon>
        <taxon>Pseudonocardiaceae</taxon>
        <taxon>Pseudonocardia</taxon>
    </lineage>
</organism>
<evidence type="ECO:0000256" key="1">
    <source>
        <dbReference type="ARBA" id="ARBA00022741"/>
    </source>
</evidence>
<dbReference type="Pfam" id="PF00012">
    <property type="entry name" value="HSP70"/>
    <property type="match status" value="1"/>
</dbReference>
<feature type="compositionally biased region" description="Pro residues" evidence="4">
    <location>
        <begin position="648"/>
        <end position="668"/>
    </location>
</feature>
<gene>
    <name evidence="5" type="ORF">WHI96_00490</name>
</gene>
<feature type="compositionally biased region" description="Low complexity" evidence="4">
    <location>
        <begin position="552"/>
        <end position="564"/>
    </location>
</feature>
<feature type="region of interest" description="Disordered" evidence="4">
    <location>
        <begin position="465"/>
        <end position="489"/>
    </location>
</feature>
<feature type="region of interest" description="Disordered" evidence="4">
    <location>
        <begin position="552"/>
        <end position="687"/>
    </location>
</feature>
<evidence type="ECO:0000313" key="6">
    <source>
        <dbReference type="Proteomes" id="UP001464923"/>
    </source>
</evidence>
<feature type="compositionally biased region" description="Gly residues" evidence="4">
    <location>
        <begin position="565"/>
        <end position="590"/>
    </location>
</feature>
<sequence>MPVRELDEGGAVMSYLLGIDLGATSVTAAVLRTGGAAEPVRLGGRDGSDVLPAVLVATPGGDLLCGEPARRRAPADPDRVARGFLDRVGDPTPLSLGGFTYAAEDLCARLVRVLVDEVSTRHGGPPSRIGVTCPVGWGRHKRDLLAAALRRRGLTVSLVTAPQAVVLAHRAVVPAGGPLAVVDLGGNGTTATVLAAAAPGVLPDAVGRTLSCRTGGADIDDAVFAFVRSSSPATAAAFDALDPDDPRTVAALTALRDECRAAKQLLSRDTVATVRVEMPGLRTAVRIPRSDLDELARPLLEPVADLVQDVAAAAPDAEVLLAGGAARMPVVVQAVSAALGRPVAVVADPVADAARGAALAVAPGAGTSWPGVRMAPLTGVPAPREPVDPAGCSPWDGPGPDATERTDRTAPAWPTRGERERTARTEQPAAAATAVALLDPEPPTGPLAAVPRPRTAQLPAPARTSVLGAGQPPAPSIARPERPAPDTLVTRDAPATTRRTTVTRQRLVVGAGGLAGAAAIAGALLFWPTTSPGIGELSAAPVLSSPAVAPAPVAPGAAPAAGVAAGPGGGAPAGGRHAAGGAGASGGAATGGTAARPAAPVAPVAPAPAPAAPAPAAPAAPVVSTPPVTTPPATTPGPSTSVEGTPGPATPTPVTTPPATDPSTPVPGPTTTDPAPTSTTPAAGTAA</sequence>
<keyword evidence="6" id="KW-1185">Reference proteome</keyword>
<comment type="caution">
    <text evidence="5">The sequence shown here is derived from an EMBL/GenBank/DDBJ whole genome shotgun (WGS) entry which is preliminary data.</text>
</comment>
<dbReference type="Proteomes" id="UP001464923">
    <property type="component" value="Unassembled WGS sequence"/>
</dbReference>
<dbReference type="Gene3D" id="3.30.420.40">
    <property type="match status" value="2"/>
</dbReference>
<keyword evidence="1" id="KW-0547">Nucleotide-binding</keyword>
<accession>A0ABV1JNL0</accession>
<feature type="compositionally biased region" description="Low complexity" evidence="4">
    <location>
        <begin position="591"/>
        <end position="602"/>
    </location>
</feature>
<evidence type="ECO:0000256" key="2">
    <source>
        <dbReference type="ARBA" id="ARBA00022840"/>
    </source>
</evidence>
<dbReference type="PANTHER" id="PTHR42749:SF1">
    <property type="entry name" value="CELL SHAPE-DETERMINING PROTEIN MREB"/>
    <property type="match status" value="1"/>
</dbReference>
<reference evidence="5 6" key="1">
    <citation type="submission" date="2024-03" db="EMBL/GenBank/DDBJ databases">
        <title>Draft genome sequence of Pseudonocardia tropica JCM 19149.</title>
        <authorList>
            <person name="Butdee W."/>
            <person name="Duangmal K."/>
        </authorList>
    </citation>
    <scope>NUCLEOTIDE SEQUENCE [LARGE SCALE GENOMIC DNA]</scope>
    <source>
        <strain evidence="5 6">JCM 19149</strain>
    </source>
</reference>